<accession>A0A7W6K135</accession>
<dbReference type="GO" id="GO:0003700">
    <property type="term" value="F:DNA-binding transcription factor activity"/>
    <property type="evidence" value="ECO:0007669"/>
    <property type="project" value="TreeGrafter"/>
</dbReference>
<dbReference type="RefSeq" id="WP_183791554.1">
    <property type="nucleotide sequence ID" value="NZ_JACIDU010000006.1"/>
</dbReference>
<keyword evidence="2 4" id="KW-0238">DNA-binding</keyword>
<evidence type="ECO:0000256" key="2">
    <source>
        <dbReference type="ARBA" id="ARBA00023125"/>
    </source>
</evidence>
<reference evidence="6 7" key="1">
    <citation type="submission" date="2020-08" db="EMBL/GenBank/DDBJ databases">
        <title>Genomic Encyclopedia of Type Strains, Phase IV (KMG-IV): sequencing the most valuable type-strain genomes for metagenomic binning, comparative biology and taxonomic classification.</title>
        <authorList>
            <person name="Goeker M."/>
        </authorList>
    </citation>
    <scope>NUCLEOTIDE SEQUENCE [LARGE SCALE GENOMIC DNA]</scope>
    <source>
        <strain evidence="6 7">DSM 26385</strain>
    </source>
</reference>
<evidence type="ECO:0000256" key="1">
    <source>
        <dbReference type="ARBA" id="ARBA00023015"/>
    </source>
</evidence>
<dbReference type="InterPro" id="IPR001647">
    <property type="entry name" value="HTH_TetR"/>
</dbReference>
<dbReference type="Pfam" id="PF00440">
    <property type="entry name" value="TetR_N"/>
    <property type="match status" value="1"/>
</dbReference>
<feature type="DNA-binding region" description="H-T-H motif" evidence="4">
    <location>
        <begin position="43"/>
        <end position="62"/>
    </location>
</feature>
<dbReference type="AlphaFoldDB" id="A0A7W6K135"/>
<dbReference type="PROSITE" id="PS01081">
    <property type="entry name" value="HTH_TETR_1"/>
    <property type="match status" value="1"/>
</dbReference>
<evidence type="ECO:0000256" key="3">
    <source>
        <dbReference type="ARBA" id="ARBA00023163"/>
    </source>
</evidence>
<dbReference type="InterPro" id="IPR023772">
    <property type="entry name" value="DNA-bd_HTH_TetR-type_CS"/>
</dbReference>
<dbReference type="PANTHER" id="PTHR30055:SF234">
    <property type="entry name" value="HTH-TYPE TRANSCRIPTIONAL REGULATOR BETI"/>
    <property type="match status" value="1"/>
</dbReference>
<keyword evidence="3" id="KW-0804">Transcription</keyword>
<dbReference type="PANTHER" id="PTHR30055">
    <property type="entry name" value="HTH-TYPE TRANSCRIPTIONAL REGULATOR RUTR"/>
    <property type="match status" value="1"/>
</dbReference>
<keyword evidence="7" id="KW-1185">Reference proteome</keyword>
<dbReference type="PRINTS" id="PR00455">
    <property type="entry name" value="HTHTETR"/>
</dbReference>
<sequence length="202" mass="21857">MSSSPPFINVRKQPRQARSSATVETILEASARILETRGLAAFTTNAVAERAGVSVGSLYQYFPTKEAILTLLIRRKREALIAALESERARADHRGLKCMVDGFVHAALVHQLERPGLSRSLEYAEATLPINAETEVLKRSIIVIVAEALSMHGIAEPQTSARDLAALTRGMADAGGLFGETDLASLEQRIRRAVYGYLGLGA</sequence>
<dbReference type="Proteomes" id="UP000584824">
    <property type="component" value="Unassembled WGS sequence"/>
</dbReference>
<evidence type="ECO:0000256" key="4">
    <source>
        <dbReference type="PROSITE-ProRule" id="PRU00335"/>
    </source>
</evidence>
<keyword evidence="1" id="KW-0805">Transcription regulation</keyword>
<evidence type="ECO:0000313" key="6">
    <source>
        <dbReference type="EMBL" id="MBB4103228.1"/>
    </source>
</evidence>
<dbReference type="EMBL" id="JACIDU010000006">
    <property type="protein sequence ID" value="MBB4103228.1"/>
    <property type="molecule type" value="Genomic_DNA"/>
</dbReference>
<dbReference type="GO" id="GO:0000976">
    <property type="term" value="F:transcription cis-regulatory region binding"/>
    <property type="evidence" value="ECO:0007669"/>
    <property type="project" value="TreeGrafter"/>
</dbReference>
<proteinExistence type="predicted"/>
<comment type="caution">
    <text evidence="6">The sequence shown here is derived from an EMBL/GenBank/DDBJ whole genome shotgun (WGS) entry which is preliminary data.</text>
</comment>
<name>A0A7W6K135_9HYPH</name>
<protein>
    <submittedName>
        <fullName evidence="6">AcrR family transcriptional regulator</fullName>
    </submittedName>
</protein>
<gene>
    <name evidence="6" type="ORF">GGQ66_001785</name>
</gene>
<dbReference type="InterPro" id="IPR050109">
    <property type="entry name" value="HTH-type_TetR-like_transc_reg"/>
</dbReference>
<organism evidence="6 7">
    <name type="scientific">Allorhizobium borbori</name>
    <dbReference type="NCBI Taxonomy" id="485907"/>
    <lineage>
        <taxon>Bacteria</taxon>
        <taxon>Pseudomonadati</taxon>
        <taxon>Pseudomonadota</taxon>
        <taxon>Alphaproteobacteria</taxon>
        <taxon>Hyphomicrobiales</taxon>
        <taxon>Rhizobiaceae</taxon>
        <taxon>Rhizobium/Agrobacterium group</taxon>
        <taxon>Allorhizobium</taxon>
    </lineage>
</organism>
<feature type="domain" description="HTH tetR-type" evidence="5">
    <location>
        <begin position="20"/>
        <end position="80"/>
    </location>
</feature>
<dbReference type="Gene3D" id="1.10.357.10">
    <property type="entry name" value="Tetracycline Repressor, domain 2"/>
    <property type="match status" value="1"/>
</dbReference>
<dbReference type="PROSITE" id="PS50977">
    <property type="entry name" value="HTH_TETR_2"/>
    <property type="match status" value="1"/>
</dbReference>
<evidence type="ECO:0000313" key="7">
    <source>
        <dbReference type="Proteomes" id="UP000584824"/>
    </source>
</evidence>
<dbReference type="InterPro" id="IPR009057">
    <property type="entry name" value="Homeodomain-like_sf"/>
</dbReference>
<evidence type="ECO:0000259" key="5">
    <source>
        <dbReference type="PROSITE" id="PS50977"/>
    </source>
</evidence>
<dbReference type="SUPFAM" id="SSF46689">
    <property type="entry name" value="Homeodomain-like"/>
    <property type="match status" value="1"/>
</dbReference>